<dbReference type="AlphaFoldDB" id="A0A2V1DHR2"/>
<comment type="similarity">
    <text evidence="2 7">Belongs to the Mediator complex subunit 9 family.</text>
</comment>
<feature type="region of interest" description="Disordered" evidence="8">
    <location>
        <begin position="1"/>
        <end position="84"/>
    </location>
</feature>
<evidence type="ECO:0000256" key="8">
    <source>
        <dbReference type="SAM" id="MobiDB-lite"/>
    </source>
</evidence>
<proteinExistence type="inferred from homology"/>
<evidence type="ECO:0000256" key="3">
    <source>
        <dbReference type="ARBA" id="ARBA00023015"/>
    </source>
</evidence>
<evidence type="ECO:0000256" key="6">
    <source>
        <dbReference type="ARBA" id="ARBA00023242"/>
    </source>
</evidence>
<reference evidence="9 10" key="1">
    <citation type="journal article" date="2018" name="Sci. Rep.">
        <title>Comparative genomics provides insights into the lifestyle and reveals functional heterogeneity of dark septate endophytic fungi.</title>
        <authorList>
            <person name="Knapp D.G."/>
            <person name="Nemeth J.B."/>
            <person name="Barry K."/>
            <person name="Hainaut M."/>
            <person name="Henrissat B."/>
            <person name="Johnson J."/>
            <person name="Kuo A."/>
            <person name="Lim J.H.P."/>
            <person name="Lipzen A."/>
            <person name="Nolan M."/>
            <person name="Ohm R.A."/>
            <person name="Tamas L."/>
            <person name="Grigoriev I.V."/>
            <person name="Spatafora J.W."/>
            <person name="Nagy L.G."/>
            <person name="Kovacs G.M."/>
        </authorList>
    </citation>
    <scope>NUCLEOTIDE SEQUENCE [LARGE SCALE GENOMIC DNA]</scope>
    <source>
        <strain evidence="9 10">DSE2036</strain>
    </source>
</reference>
<comment type="subcellular location">
    <subcellularLocation>
        <location evidence="1 7">Nucleus</location>
    </subcellularLocation>
</comment>
<name>A0A2V1DHR2_9PLEO</name>
<evidence type="ECO:0000256" key="4">
    <source>
        <dbReference type="ARBA" id="ARBA00023159"/>
    </source>
</evidence>
<dbReference type="EMBL" id="KZ805430">
    <property type="protein sequence ID" value="PVH97726.1"/>
    <property type="molecule type" value="Genomic_DNA"/>
</dbReference>
<dbReference type="GO" id="GO:0003712">
    <property type="term" value="F:transcription coregulator activity"/>
    <property type="evidence" value="ECO:0007669"/>
    <property type="project" value="InterPro"/>
</dbReference>
<dbReference type="Proteomes" id="UP000244855">
    <property type="component" value="Unassembled WGS sequence"/>
</dbReference>
<feature type="region of interest" description="Disordered" evidence="8">
    <location>
        <begin position="139"/>
        <end position="178"/>
    </location>
</feature>
<dbReference type="STRING" id="97972.A0A2V1DHR2"/>
<evidence type="ECO:0000256" key="2">
    <source>
        <dbReference type="ARBA" id="ARBA00008089"/>
    </source>
</evidence>
<evidence type="ECO:0000256" key="7">
    <source>
        <dbReference type="RuleBase" id="RU364145"/>
    </source>
</evidence>
<evidence type="ECO:0000256" key="1">
    <source>
        <dbReference type="ARBA" id="ARBA00004123"/>
    </source>
</evidence>
<keyword evidence="10" id="KW-1185">Reference proteome</keyword>
<protein>
    <recommendedName>
        <fullName evidence="7">Mediator of RNA polymerase II transcription subunit 9</fullName>
    </recommendedName>
    <alternativeName>
        <fullName evidence="7">Mediator complex subunit 9</fullName>
    </alternativeName>
</protein>
<keyword evidence="5 7" id="KW-0804">Transcription</keyword>
<feature type="compositionally biased region" description="Pro residues" evidence="8">
    <location>
        <begin position="26"/>
        <end position="40"/>
    </location>
</feature>
<organism evidence="9 10">
    <name type="scientific">Periconia macrospinosa</name>
    <dbReference type="NCBI Taxonomy" id="97972"/>
    <lineage>
        <taxon>Eukaryota</taxon>
        <taxon>Fungi</taxon>
        <taxon>Dikarya</taxon>
        <taxon>Ascomycota</taxon>
        <taxon>Pezizomycotina</taxon>
        <taxon>Dothideomycetes</taxon>
        <taxon>Pleosporomycetidae</taxon>
        <taxon>Pleosporales</taxon>
        <taxon>Massarineae</taxon>
        <taxon>Periconiaceae</taxon>
        <taxon>Periconia</taxon>
    </lineage>
</organism>
<feature type="compositionally biased region" description="Low complexity" evidence="8">
    <location>
        <begin position="143"/>
        <end position="153"/>
    </location>
</feature>
<accession>A0A2V1DHR2</accession>
<comment type="subunit">
    <text evidence="7">Component of the Mediator complex.</text>
</comment>
<feature type="compositionally biased region" description="Low complexity" evidence="8">
    <location>
        <begin position="64"/>
        <end position="79"/>
    </location>
</feature>
<feature type="compositionally biased region" description="Polar residues" evidence="8">
    <location>
        <begin position="166"/>
        <end position="175"/>
    </location>
</feature>
<sequence length="186" mass="18979">MSAAPTPHASISAAASFPATGSATPALPPQPSTPDLPPPSTFDVLPDLHKILSRLLQTPPQAPPSAGGAATAPTPTPAADGPLEIEQVASATAEVKLKLQRAQKAILSLPGIERTCEDQQDEIAYLETRIETLRAALTRLGQPASPSAAAEQQDGGGGGGSGDQSHTGPVDNSHSIIDELYKMLGE</sequence>
<dbReference type="InterPro" id="IPR011425">
    <property type="entry name" value="Med9"/>
</dbReference>
<dbReference type="Pfam" id="PF07544">
    <property type="entry name" value="Med9"/>
    <property type="match status" value="1"/>
</dbReference>
<evidence type="ECO:0000313" key="9">
    <source>
        <dbReference type="EMBL" id="PVH97726.1"/>
    </source>
</evidence>
<gene>
    <name evidence="7" type="primary">MED9</name>
    <name evidence="9" type="ORF">DM02DRAFT_74541</name>
</gene>
<comment type="function">
    <text evidence="7">Component of the Mediator complex, a coactivator involved in the regulated transcription of nearly all RNA polymerase II-dependent genes. Mediator functions as a bridge to convey information from gene-specific regulatory proteins to the basal RNA polymerase II transcription machinery. Mediator is recruited to promoters by direct interactions with regulatory proteins and serves as a scaffold for the assembly of a functional preinitiation complex with RNA polymerase II and the general transcription factors.</text>
</comment>
<keyword evidence="3 7" id="KW-0805">Transcription regulation</keyword>
<evidence type="ECO:0000313" key="10">
    <source>
        <dbReference type="Proteomes" id="UP000244855"/>
    </source>
</evidence>
<keyword evidence="4 7" id="KW-0010">Activator</keyword>
<keyword evidence="6 7" id="KW-0539">Nucleus</keyword>
<dbReference type="GO" id="GO:0006357">
    <property type="term" value="P:regulation of transcription by RNA polymerase II"/>
    <property type="evidence" value="ECO:0007669"/>
    <property type="project" value="InterPro"/>
</dbReference>
<dbReference type="GO" id="GO:0016592">
    <property type="term" value="C:mediator complex"/>
    <property type="evidence" value="ECO:0007669"/>
    <property type="project" value="InterPro"/>
</dbReference>
<evidence type="ECO:0000256" key="5">
    <source>
        <dbReference type="ARBA" id="ARBA00023163"/>
    </source>
</evidence>
<dbReference type="OrthoDB" id="5414694at2759"/>